<comment type="caution">
    <text evidence="4">The sequence shown here is derived from an EMBL/GenBank/DDBJ whole genome shotgun (WGS) entry which is preliminary data.</text>
</comment>
<evidence type="ECO:0000256" key="2">
    <source>
        <dbReference type="ARBA" id="ARBA00023043"/>
    </source>
</evidence>
<keyword evidence="2 3" id="KW-0040">ANK repeat</keyword>
<dbReference type="InterPro" id="IPR002110">
    <property type="entry name" value="Ankyrin_rpt"/>
</dbReference>
<proteinExistence type="predicted"/>
<sequence>MTISKLFDLIRSEEWEAVRDFLNHEDDLKMRNRCMSWQNENGWNSLFEACFQNAPIHIVQAILDGTGRTFVHTTSKAGETALHVACRNKASFGLIKLLIEKGGKELLQVQCQSGDTALHILCLHTTIDVKTANLFIEQGGTELLRMKNEGGSTVLHNVSCVDQSNDKVIQALIDAGGKELVIQQDEDGNSALHIALRHGASFHVIKYMIDCGGRDLVMIENEAEITALYDAAAQLASMDVFQLLLDTGGKDLLLIQDCNKGTALHCVVTNEHSVDVEVVKLFIDCGGEELVLMQDQEGLTALGAHCKVGLSSLEISKISRRFGGKELVLHQNIDGNNALHASCSCQEREEIVKGLIEIGGKDLVLMENNDGLTSLQMACSNLGNEGIIQLLIQSGGTELLMKQCADLCTALHYAVSSENPNPKIVRMLIESGGKDLVMKSDTDGFTALHTICGDGQVNYDIVKLFIDCGGQELLLKQTLENANTALHHICTNEENKNYEVVKLLIQSGGKKLVLQQDRSGGTCLHDVCENGMDDFEVVKMMVQSGGKDLIDTRNKNGDCATSIHSKFKNFLLAALPAEPAEEKIERALKRRKESTIRITMSNCSKLVKQYLVVLFIGLTTSIEASSSFVCPDGNLSGPVSLEIPTDAVANASSNGGIALETTFAVGELCTLTLEYHDESGAAVSKPIARSYDGNDWEKTAGAFSQSLPKPACSSDSASCTIFDLPPPEGDKRYVLTSYIHTGFGGMAEASRFLEQSTFGPTRDTINQLYSAGGDKYRAWVYDQVYNVPMTSHREWFRRRTVPRQEYPFHAAAPGTKTACDENSHWRMFALSDRDGIRGSQSGVSKYVSIKSLNGRYVWYVEGMARTTTAELGFLYDEAGNEQEPLELFPTLYSVHMRENEKFSCIGCPVKVVKKSNAGSQGGYLLNPKVDLTGIVNDSSLVPHEIVNLPEILGNSNEMISLNDGVEFQASAYFSLFNKANDEFYLSDATSVSQSQCANHPRVRTAGYDTPTQLNTGSNDQVKGDEHPVSAFPPLFGKSFNVQTGQFEYLLFDPKMVLLDNTVENPIPDGGGFLEYDTDGKTFCSNAPRNFLNEDGCKLSFSKYACKSRKDDAFTVVEQNPTEEGVVVCGSVGEVGNDAHFDKSNAFDIQGLAKGKELNYNIYLGGRFIEMKNIVWTNLAFFGKGQLRQRVAWALYQIIPIGTPDTSSTGTEDWLQYYDIFVRHAFGSYRNILKEIAFTDVMGNWLTFYNNMSLQYNVDNCDLNTRTLEQCQNTHPDENFAREIMQLFSIGLWSLNLDGTKKFHNNDPAQPIHAYDSTDIMNMARAWTGFSRQRRHRGNAESPRWGPHVDPMYLGLGLGLGYRSITLEHATTGPTMTPLHWGGQC</sequence>
<keyword evidence="5" id="KW-1185">Reference proteome</keyword>
<name>A0AAD3CXS1_9STRA</name>
<dbReference type="Pfam" id="PF12796">
    <property type="entry name" value="Ank_2"/>
    <property type="match status" value="4"/>
</dbReference>
<gene>
    <name evidence="4" type="ORF">CTEN210_09567</name>
</gene>
<evidence type="ECO:0000256" key="3">
    <source>
        <dbReference type="PROSITE-ProRule" id="PRU00023"/>
    </source>
</evidence>
<dbReference type="Gene3D" id="1.25.40.20">
    <property type="entry name" value="Ankyrin repeat-containing domain"/>
    <property type="match status" value="3"/>
</dbReference>
<protein>
    <submittedName>
        <fullName evidence="4">Uncharacterized protein</fullName>
    </submittedName>
</protein>
<feature type="repeat" description="ANK" evidence="3">
    <location>
        <begin position="187"/>
        <end position="212"/>
    </location>
</feature>
<dbReference type="Pfam" id="PF00023">
    <property type="entry name" value="Ank"/>
    <property type="match status" value="1"/>
</dbReference>
<dbReference type="Pfam" id="PF08811">
    <property type="entry name" value="DUF1800"/>
    <property type="match status" value="1"/>
</dbReference>
<evidence type="ECO:0000256" key="1">
    <source>
        <dbReference type="ARBA" id="ARBA00022737"/>
    </source>
</evidence>
<dbReference type="EMBL" id="BLLK01000046">
    <property type="protein sequence ID" value="GFH53091.1"/>
    <property type="molecule type" value="Genomic_DNA"/>
</dbReference>
<dbReference type="InterPro" id="IPR036770">
    <property type="entry name" value="Ankyrin_rpt-contain_sf"/>
</dbReference>
<organism evidence="4 5">
    <name type="scientific">Chaetoceros tenuissimus</name>
    <dbReference type="NCBI Taxonomy" id="426638"/>
    <lineage>
        <taxon>Eukaryota</taxon>
        <taxon>Sar</taxon>
        <taxon>Stramenopiles</taxon>
        <taxon>Ochrophyta</taxon>
        <taxon>Bacillariophyta</taxon>
        <taxon>Coscinodiscophyceae</taxon>
        <taxon>Chaetocerotophycidae</taxon>
        <taxon>Chaetocerotales</taxon>
        <taxon>Chaetocerotaceae</taxon>
        <taxon>Chaetoceros</taxon>
    </lineage>
</organism>
<reference evidence="4 5" key="1">
    <citation type="journal article" date="2021" name="Sci. Rep.">
        <title>The genome of the diatom Chaetoceros tenuissimus carries an ancient integrated fragment of an extant virus.</title>
        <authorList>
            <person name="Hongo Y."/>
            <person name="Kimura K."/>
            <person name="Takaki Y."/>
            <person name="Yoshida Y."/>
            <person name="Baba S."/>
            <person name="Kobayashi G."/>
            <person name="Nagasaki K."/>
            <person name="Hano T."/>
            <person name="Tomaru Y."/>
        </authorList>
    </citation>
    <scope>NUCLEOTIDE SEQUENCE [LARGE SCALE GENOMIC DNA]</scope>
    <source>
        <strain evidence="4 5">NIES-3715</strain>
    </source>
</reference>
<dbReference type="PANTHER" id="PTHR24198">
    <property type="entry name" value="ANKYRIN REPEAT AND PROTEIN KINASE DOMAIN-CONTAINING PROTEIN"/>
    <property type="match status" value="1"/>
</dbReference>
<dbReference type="SMART" id="SM00248">
    <property type="entry name" value="ANK"/>
    <property type="match status" value="13"/>
</dbReference>
<evidence type="ECO:0000313" key="4">
    <source>
        <dbReference type="EMBL" id="GFH53091.1"/>
    </source>
</evidence>
<dbReference type="Proteomes" id="UP001054902">
    <property type="component" value="Unassembled WGS sequence"/>
</dbReference>
<feature type="repeat" description="ANK" evidence="3">
    <location>
        <begin position="77"/>
        <end position="102"/>
    </location>
</feature>
<evidence type="ECO:0000313" key="5">
    <source>
        <dbReference type="Proteomes" id="UP001054902"/>
    </source>
</evidence>
<dbReference type="InterPro" id="IPR014917">
    <property type="entry name" value="DUF1800"/>
</dbReference>
<accession>A0AAD3CXS1</accession>
<dbReference type="SUPFAM" id="SSF48403">
    <property type="entry name" value="Ankyrin repeat"/>
    <property type="match status" value="2"/>
</dbReference>
<dbReference type="PANTHER" id="PTHR24198:SF165">
    <property type="entry name" value="ANKYRIN REPEAT-CONTAINING PROTEIN-RELATED"/>
    <property type="match status" value="1"/>
</dbReference>
<dbReference type="PROSITE" id="PS50088">
    <property type="entry name" value="ANK_REPEAT"/>
    <property type="match status" value="2"/>
</dbReference>
<dbReference type="PROSITE" id="PS50297">
    <property type="entry name" value="ANK_REP_REGION"/>
    <property type="match status" value="1"/>
</dbReference>
<keyword evidence="1" id="KW-0677">Repeat</keyword>